<evidence type="ECO:0000313" key="2">
    <source>
        <dbReference type="Proteomes" id="UP001234178"/>
    </source>
</evidence>
<keyword evidence="2" id="KW-1185">Reference proteome</keyword>
<dbReference type="Proteomes" id="UP001234178">
    <property type="component" value="Unassembled WGS sequence"/>
</dbReference>
<organism evidence="1 2">
    <name type="scientific">Daphnia magna</name>
    <dbReference type="NCBI Taxonomy" id="35525"/>
    <lineage>
        <taxon>Eukaryota</taxon>
        <taxon>Metazoa</taxon>
        <taxon>Ecdysozoa</taxon>
        <taxon>Arthropoda</taxon>
        <taxon>Crustacea</taxon>
        <taxon>Branchiopoda</taxon>
        <taxon>Diplostraca</taxon>
        <taxon>Cladocera</taxon>
        <taxon>Anomopoda</taxon>
        <taxon>Daphniidae</taxon>
        <taxon>Daphnia</taxon>
    </lineage>
</organism>
<proteinExistence type="predicted"/>
<evidence type="ECO:0000313" key="1">
    <source>
        <dbReference type="EMBL" id="KAK4004495.1"/>
    </source>
</evidence>
<reference evidence="1 2" key="1">
    <citation type="journal article" date="2023" name="Nucleic Acids Res.">
        <title>The hologenome of Daphnia magna reveals possible DNA methylation and microbiome-mediated evolution of the host genome.</title>
        <authorList>
            <person name="Chaturvedi A."/>
            <person name="Li X."/>
            <person name="Dhandapani V."/>
            <person name="Marshall H."/>
            <person name="Kissane S."/>
            <person name="Cuenca-Cambronero M."/>
            <person name="Asole G."/>
            <person name="Calvet F."/>
            <person name="Ruiz-Romero M."/>
            <person name="Marangio P."/>
            <person name="Guigo R."/>
            <person name="Rago D."/>
            <person name="Mirbahai L."/>
            <person name="Eastwood N."/>
            <person name="Colbourne J.K."/>
            <person name="Zhou J."/>
            <person name="Mallon E."/>
            <person name="Orsini L."/>
        </authorList>
    </citation>
    <scope>NUCLEOTIDE SEQUENCE [LARGE SCALE GENOMIC DNA]</scope>
    <source>
        <strain evidence="1">LRV0_1</strain>
    </source>
</reference>
<comment type="caution">
    <text evidence="1">The sequence shown here is derived from an EMBL/GenBank/DDBJ whole genome shotgun (WGS) entry which is preliminary data.</text>
</comment>
<name>A0ABQ9YWD2_9CRUS</name>
<dbReference type="EMBL" id="JAOYFB010000001">
    <property type="protein sequence ID" value="KAK4004495.1"/>
    <property type="molecule type" value="Genomic_DNA"/>
</dbReference>
<accession>A0ABQ9YWD2</accession>
<sequence>MQLERRDESPTGDSTEFTLRWHHHDAKLADTMTRAWEKKLFLDVTLASGHRTLEKEVLEGTRQRASLSWDSFDLPVFKADTEKNNQIVLTTAPDNWWELDGLTLQGSYHLIIDKLFDALTKRNLKIAAQSAVRLNQKDCLILWFPSSVDYFSLDEWFDETIETLIAEVKLKIVLEEEMEEELSEKTEGLELADTSVDSEVKSVDIELNNGEPDYQPIEFRLIIDPDERDDLVKRLEKELKDSVESESLRMKEDDDKVVESV</sequence>
<protein>
    <submittedName>
        <fullName evidence="1">Uncharacterized protein</fullName>
    </submittedName>
</protein>
<gene>
    <name evidence="1" type="ORF">OUZ56_006229</name>
</gene>